<dbReference type="AlphaFoldDB" id="A0A1S2VEL7"/>
<dbReference type="Proteomes" id="UP000181790">
    <property type="component" value="Unassembled WGS sequence"/>
</dbReference>
<reference evidence="1 2" key="1">
    <citation type="submission" date="2016-10" db="EMBL/GenBank/DDBJ databases">
        <title>Arsenicibacter rosenii gen. nov., sp. nov., an efficient arsenic-methylating bacterium isolated from an arsenic-contaminated paddy soil.</title>
        <authorList>
            <person name="Huang K."/>
        </authorList>
    </citation>
    <scope>NUCLEOTIDE SEQUENCE [LARGE SCALE GENOMIC DNA]</scope>
    <source>
        <strain evidence="1 2">SM-1</strain>
    </source>
</reference>
<comment type="caution">
    <text evidence="1">The sequence shown here is derived from an EMBL/GenBank/DDBJ whole genome shotgun (WGS) entry which is preliminary data.</text>
</comment>
<evidence type="ECO:0000313" key="1">
    <source>
        <dbReference type="EMBL" id="OIN57152.1"/>
    </source>
</evidence>
<dbReference type="EMBL" id="MORL01000015">
    <property type="protein sequence ID" value="OIN57152.1"/>
    <property type="molecule type" value="Genomic_DNA"/>
</dbReference>
<keyword evidence="2" id="KW-1185">Reference proteome</keyword>
<organism evidence="1 2">
    <name type="scientific">Arsenicibacter rosenii</name>
    <dbReference type="NCBI Taxonomy" id="1750698"/>
    <lineage>
        <taxon>Bacteria</taxon>
        <taxon>Pseudomonadati</taxon>
        <taxon>Bacteroidota</taxon>
        <taxon>Cytophagia</taxon>
        <taxon>Cytophagales</taxon>
        <taxon>Spirosomataceae</taxon>
        <taxon>Arsenicibacter</taxon>
    </lineage>
</organism>
<sequence>MAFSRKALECIELASQIEADFDQQAHQVIHRFMDLHELNGRYEITEFTRQCVSAFLMEWYVNAAIERLPEGTWVTVIEMYMGLSEMDYEYLDTVHHRMNQRD</sequence>
<proteinExistence type="predicted"/>
<accession>A0A1S2VEL7</accession>
<evidence type="ECO:0000313" key="2">
    <source>
        <dbReference type="Proteomes" id="UP000181790"/>
    </source>
</evidence>
<protein>
    <submittedName>
        <fullName evidence="1">Uncharacterized protein</fullName>
    </submittedName>
</protein>
<gene>
    <name evidence="1" type="ORF">BLX24_21625</name>
</gene>
<name>A0A1S2VEL7_9BACT</name>